<dbReference type="EMBL" id="CAADFJ010000070">
    <property type="protein sequence ID" value="VFK01692.1"/>
    <property type="molecule type" value="Genomic_DNA"/>
</dbReference>
<evidence type="ECO:0000313" key="3">
    <source>
        <dbReference type="EMBL" id="VFJ95282.1"/>
    </source>
</evidence>
<evidence type="ECO:0000313" key="4">
    <source>
        <dbReference type="EMBL" id="VFK01692.1"/>
    </source>
</evidence>
<proteinExistence type="predicted"/>
<name>A0A450URU6_9GAMM</name>
<protein>
    <submittedName>
        <fullName evidence="3">Uncharacterized protein</fullName>
    </submittedName>
</protein>
<evidence type="ECO:0000256" key="1">
    <source>
        <dbReference type="SAM" id="Phobius"/>
    </source>
</evidence>
<gene>
    <name evidence="2" type="ORF">BECKH772A_GA0070896_1007122</name>
    <name evidence="3" type="ORF">BECKH772B_GA0070898_1007422</name>
    <name evidence="4" type="ORF">BECKH772C_GA0070978_1007022</name>
</gene>
<keyword evidence="1" id="KW-0812">Transmembrane</keyword>
<sequence>MFPPSQERMTYQPHIRIQKRKKNMSAIVKEVYDAFVEAGVSEEKSTLAAKAIADYDNRFSRIESDLLILKWMVGLVIVVEVLPLLKGFVA</sequence>
<dbReference type="EMBL" id="CAADFG010000071">
    <property type="protein sequence ID" value="VFJ94400.1"/>
    <property type="molecule type" value="Genomic_DNA"/>
</dbReference>
<keyword evidence="1" id="KW-0472">Membrane</keyword>
<feature type="transmembrane region" description="Helical" evidence="1">
    <location>
        <begin position="67"/>
        <end position="85"/>
    </location>
</feature>
<dbReference type="AlphaFoldDB" id="A0A450URU6"/>
<dbReference type="EMBL" id="CAADFI010000074">
    <property type="protein sequence ID" value="VFJ95282.1"/>
    <property type="molecule type" value="Genomic_DNA"/>
</dbReference>
<evidence type="ECO:0000313" key="2">
    <source>
        <dbReference type="EMBL" id="VFJ94400.1"/>
    </source>
</evidence>
<accession>A0A450URU6</accession>
<organism evidence="3">
    <name type="scientific">Candidatus Kentrum eta</name>
    <dbReference type="NCBI Taxonomy" id="2126337"/>
    <lineage>
        <taxon>Bacteria</taxon>
        <taxon>Pseudomonadati</taxon>
        <taxon>Pseudomonadota</taxon>
        <taxon>Gammaproteobacteria</taxon>
        <taxon>Candidatus Kentrum</taxon>
    </lineage>
</organism>
<keyword evidence="1" id="KW-1133">Transmembrane helix</keyword>
<reference evidence="3" key="1">
    <citation type="submission" date="2019-02" db="EMBL/GenBank/DDBJ databases">
        <authorList>
            <person name="Gruber-Vodicka R. H."/>
            <person name="Seah K. B. B."/>
        </authorList>
    </citation>
    <scope>NUCLEOTIDE SEQUENCE</scope>
    <source>
        <strain evidence="4">BECK_SA2B12</strain>
        <strain evidence="2">BECK_SA2B15</strain>
        <strain evidence="3">BECK_SA2B20</strain>
    </source>
</reference>